<reference evidence="2" key="1">
    <citation type="submission" date="2020-07" db="EMBL/GenBank/DDBJ databases">
        <authorList>
            <person name="Lin J."/>
        </authorList>
    </citation>
    <scope>NUCLEOTIDE SEQUENCE</scope>
</reference>
<dbReference type="EMBL" id="LR862139">
    <property type="protein sequence ID" value="CAD1819527.1"/>
    <property type="molecule type" value="Genomic_DNA"/>
</dbReference>
<accession>A0A6V7NM17</accession>
<name>A0A6V7NM17_ANACO</name>
<dbReference type="PANTHER" id="PTHR33526">
    <property type="entry name" value="OS07G0123800 PROTEIN"/>
    <property type="match status" value="1"/>
</dbReference>
<organism evidence="2">
    <name type="scientific">Ananas comosus var. bracteatus</name>
    <name type="common">red pineapple</name>
    <dbReference type="NCBI Taxonomy" id="296719"/>
    <lineage>
        <taxon>Eukaryota</taxon>
        <taxon>Viridiplantae</taxon>
        <taxon>Streptophyta</taxon>
        <taxon>Embryophyta</taxon>
        <taxon>Tracheophyta</taxon>
        <taxon>Spermatophyta</taxon>
        <taxon>Magnoliopsida</taxon>
        <taxon>Liliopsida</taxon>
        <taxon>Poales</taxon>
        <taxon>Bromeliaceae</taxon>
        <taxon>Bromelioideae</taxon>
        <taxon>Ananas</taxon>
    </lineage>
</organism>
<sequence length="173" mass="18714">MSVGIVEKLMNHRLTWRGRGRGRGRGGNRWSRCLRAPLRVLCRARDLYVRSMAECAGHVQYEGAAFGFPAYGEVPRSFSLRSDGGGSGRRTCGSSSAPRRRRRGAAPRSAAWSGARAWRWGGSTRTRRASSGPGISRWAPACSSRGAGAAPEPEPEPEPRRGPGRSRSLVPVA</sequence>
<feature type="compositionally biased region" description="Low complexity" evidence="1">
    <location>
        <begin position="106"/>
        <end position="123"/>
    </location>
</feature>
<proteinExistence type="predicted"/>
<evidence type="ECO:0000256" key="1">
    <source>
        <dbReference type="SAM" id="MobiDB-lite"/>
    </source>
</evidence>
<protein>
    <submittedName>
        <fullName evidence="2">Uncharacterized protein</fullName>
    </submittedName>
</protein>
<evidence type="ECO:0000313" key="2">
    <source>
        <dbReference type="EMBL" id="CAD1819527.1"/>
    </source>
</evidence>
<dbReference type="PANTHER" id="PTHR33526:SF4">
    <property type="entry name" value="OS07G0123800 PROTEIN"/>
    <property type="match status" value="1"/>
</dbReference>
<dbReference type="AlphaFoldDB" id="A0A6V7NM17"/>
<gene>
    <name evidence="2" type="ORF">CB5_LOCUS2738</name>
</gene>
<feature type="region of interest" description="Disordered" evidence="1">
    <location>
        <begin position="79"/>
        <end position="173"/>
    </location>
</feature>